<proteinExistence type="predicted"/>
<dbReference type="AlphaFoldDB" id="A0A3N6NM15"/>
<accession>A0A3N6NM15</accession>
<dbReference type="PANTHER" id="PTHR34404">
    <property type="entry name" value="REGULATORY PROTEIN, FMDB FAMILY"/>
    <property type="match status" value="1"/>
</dbReference>
<evidence type="ECO:0000256" key="1">
    <source>
        <dbReference type="SAM" id="MobiDB-lite"/>
    </source>
</evidence>
<reference evidence="3 4" key="1">
    <citation type="submission" date="2018-11" db="EMBL/GenBank/DDBJ databases">
        <title>Paraburkholderia sp. DHOA04, isolated from soil.</title>
        <authorList>
            <person name="Gao Z.-H."/>
            <person name="Qiu L.-H."/>
            <person name="Fu J.-C."/>
        </authorList>
    </citation>
    <scope>NUCLEOTIDE SEQUENCE [LARGE SCALE GENOMIC DNA]</scope>
    <source>
        <strain evidence="3 4">DHOA04</strain>
    </source>
</reference>
<comment type="caution">
    <text evidence="3">The sequence shown here is derived from an EMBL/GenBank/DDBJ whole genome shotgun (WGS) entry which is preliminary data.</text>
</comment>
<dbReference type="OrthoDB" id="9813321at2"/>
<dbReference type="EMBL" id="RQIS01000001">
    <property type="protein sequence ID" value="RQH10097.1"/>
    <property type="molecule type" value="Genomic_DNA"/>
</dbReference>
<dbReference type="Pfam" id="PF09723">
    <property type="entry name" value="Zn_ribbon_8"/>
    <property type="match status" value="1"/>
</dbReference>
<feature type="domain" description="Putative regulatory protein FmdB zinc ribbon" evidence="2">
    <location>
        <begin position="1"/>
        <end position="42"/>
    </location>
</feature>
<sequence>MPIYAYRCESCGFEKDVLQKISDAPLTQCPSCGADAFRKQVTAAGFQLKGSGWYVTDFRGGNSGGNGASTSAAATDAKAADGSASASSSEASKPAGESAAASTSASASTTPSTAGAT</sequence>
<dbReference type="SMART" id="SM00834">
    <property type="entry name" value="CxxC_CXXC_SSSS"/>
    <property type="match status" value="1"/>
</dbReference>
<gene>
    <name evidence="3" type="ORF">D1Y85_02920</name>
</gene>
<evidence type="ECO:0000313" key="3">
    <source>
        <dbReference type="EMBL" id="RQH10097.1"/>
    </source>
</evidence>
<evidence type="ECO:0000313" key="4">
    <source>
        <dbReference type="Proteomes" id="UP000272778"/>
    </source>
</evidence>
<dbReference type="InterPro" id="IPR013429">
    <property type="entry name" value="Regulatory_FmdB_Zinc_ribbon"/>
</dbReference>
<organism evidence="3 4">
    <name type="scientific">Paraburkholderia dinghuensis</name>
    <dbReference type="NCBI Taxonomy" id="2305225"/>
    <lineage>
        <taxon>Bacteria</taxon>
        <taxon>Pseudomonadati</taxon>
        <taxon>Pseudomonadota</taxon>
        <taxon>Betaproteobacteria</taxon>
        <taxon>Burkholderiales</taxon>
        <taxon>Burkholderiaceae</taxon>
        <taxon>Paraburkholderia</taxon>
    </lineage>
</organism>
<dbReference type="PANTHER" id="PTHR34404:SF2">
    <property type="entry name" value="CONSERVED SERINE RICH PROTEIN"/>
    <property type="match status" value="1"/>
</dbReference>
<evidence type="ECO:0000259" key="2">
    <source>
        <dbReference type="SMART" id="SM00834"/>
    </source>
</evidence>
<feature type="region of interest" description="Disordered" evidence="1">
    <location>
        <begin position="65"/>
        <end position="117"/>
    </location>
</feature>
<keyword evidence="4" id="KW-1185">Reference proteome</keyword>
<protein>
    <submittedName>
        <fullName evidence="3">Zinc ribbon domain-containing protein</fullName>
    </submittedName>
</protein>
<feature type="compositionally biased region" description="Low complexity" evidence="1">
    <location>
        <begin position="68"/>
        <end position="117"/>
    </location>
</feature>
<dbReference type="Proteomes" id="UP000272778">
    <property type="component" value="Unassembled WGS sequence"/>
</dbReference>
<dbReference type="RefSeq" id="WP_124149494.1">
    <property type="nucleotide sequence ID" value="NZ_RQIS01000001.1"/>
</dbReference>
<dbReference type="NCBIfam" id="TIGR02605">
    <property type="entry name" value="CxxC_CxxC_SSSS"/>
    <property type="match status" value="1"/>
</dbReference>
<name>A0A3N6NM15_9BURK</name>